<dbReference type="AlphaFoldDB" id="A0AA39TX79"/>
<evidence type="ECO:0000256" key="1">
    <source>
        <dbReference type="SAM" id="MobiDB-lite"/>
    </source>
</evidence>
<evidence type="ECO:0000313" key="4">
    <source>
        <dbReference type="Proteomes" id="UP001175000"/>
    </source>
</evidence>
<feature type="compositionally biased region" description="Pro residues" evidence="1">
    <location>
        <begin position="584"/>
        <end position="597"/>
    </location>
</feature>
<comment type="caution">
    <text evidence="3">The sequence shown here is derived from an EMBL/GenBank/DDBJ whole genome shotgun (WGS) entry which is preliminary data.</text>
</comment>
<sequence>MSPFSAVILSVALVLPSILAQNPIPTFIIGDLNQYNLQATPTAGGDVVIYSDAPGAGVNVMLTTGLQDKVLAATESSCQTFSNDCIKSIQGALKQNAIIDSRSLQPRQIGVGEAAAVAALASFLNEILIGHRLSSSGIIEPQRRPIGNLIPGTKLNPALANAPEVAVVTEEGKPAVTIIQNLATPTAPAGPDAPSFAFEDGDLVITLPDDLAQRADYIVTALLDCETEDITGSDGGLRLKGRDDLLQAILCGGRALLTNAGRHSPLDGFWMIGLPYLNLLSPRNIATLNGYIDWAREHGANIQVPTPQIDHLAVLTFVLAAIRARGRGLQRLNRLGADFFNAQNPTGTMPAPEITAAPSAPTSESCPLETCSVSCSLRGVIEYCETDCPESTTSSCTRTNTAEEEAFYTTTAWTDWTWPDEVYFSGPMITCGNDMSKLPWEVFKNIPAKFCAEVEANLGKEVDWLMNYKGEPIPKVQLGAVKATAPTGSERRGWLASLSNSLSWGKRAPPVDIEAYKDYHVNLLWEPKPGAQDSCISSCAEAFTRLQGSQCNPTGSSEKTMKLSGSIDNTCGVYSFRVEEPKQSTPPPPPPPPPSPRKTPRILGERVCYPKPSNHIADVHVDDVKRSAQWYAWLFPGGKWARMIKPGDDPIVEIMAPATHKGNAAMTFSLEWIKGCELEGGDGQNLGEPVPGWDGEKIFLENYEKCTGNDGSGGWIQAGCLKFDFFGHVGDP</sequence>
<organism evidence="3 4">
    <name type="scientific">Immersiella caudata</name>
    <dbReference type="NCBI Taxonomy" id="314043"/>
    <lineage>
        <taxon>Eukaryota</taxon>
        <taxon>Fungi</taxon>
        <taxon>Dikarya</taxon>
        <taxon>Ascomycota</taxon>
        <taxon>Pezizomycotina</taxon>
        <taxon>Sordariomycetes</taxon>
        <taxon>Sordariomycetidae</taxon>
        <taxon>Sordariales</taxon>
        <taxon>Lasiosphaeriaceae</taxon>
        <taxon>Immersiella</taxon>
    </lineage>
</organism>
<evidence type="ECO:0000256" key="2">
    <source>
        <dbReference type="SAM" id="SignalP"/>
    </source>
</evidence>
<feature type="region of interest" description="Disordered" evidence="1">
    <location>
        <begin position="579"/>
        <end position="602"/>
    </location>
</feature>
<reference evidence="3" key="1">
    <citation type="submission" date="2023-06" db="EMBL/GenBank/DDBJ databases">
        <title>Genome-scale phylogeny and comparative genomics of the fungal order Sordariales.</title>
        <authorList>
            <consortium name="Lawrence Berkeley National Laboratory"/>
            <person name="Hensen N."/>
            <person name="Bonometti L."/>
            <person name="Westerberg I."/>
            <person name="Brannstrom I.O."/>
            <person name="Guillou S."/>
            <person name="Cros-Aarteil S."/>
            <person name="Calhoun S."/>
            <person name="Haridas S."/>
            <person name="Kuo A."/>
            <person name="Mondo S."/>
            <person name="Pangilinan J."/>
            <person name="Riley R."/>
            <person name="Labutti K."/>
            <person name="Andreopoulos B."/>
            <person name="Lipzen A."/>
            <person name="Chen C."/>
            <person name="Yanf M."/>
            <person name="Daum C."/>
            <person name="Ng V."/>
            <person name="Clum A."/>
            <person name="Steindorff A."/>
            <person name="Ohm R."/>
            <person name="Martin F."/>
            <person name="Silar P."/>
            <person name="Natvig D."/>
            <person name="Lalanne C."/>
            <person name="Gautier V."/>
            <person name="Ament-Velasquez S.L."/>
            <person name="Kruys A."/>
            <person name="Hutchinson M.I."/>
            <person name="Powell A.J."/>
            <person name="Barry K."/>
            <person name="Miller A.N."/>
            <person name="Grigoriev I.V."/>
            <person name="Debuchy R."/>
            <person name="Gladieux P."/>
            <person name="Thoren M.H."/>
            <person name="Johannesson H."/>
        </authorList>
    </citation>
    <scope>NUCLEOTIDE SEQUENCE</scope>
    <source>
        <strain evidence="3">CBS 606.72</strain>
    </source>
</reference>
<proteinExistence type="predicted"/>
<dbReference type="EMBL" id="JAULSU010000007">
    <property type="protein sequence ID" value="KAK0610868.1"/>
    <property type="molecule type" value="Genomic_DNA"/>
</dbReference>
<gene>
    <name evidence="3" type="ORF">B0T14DRAFT_570799</name>
</gene>
<keyword evidence="4" id="KW-1185">Reference proteome</keyword>
<feature type="signal peptide" evidence="2">
    <location>
        <begin position="1"/>
        <end position="20"/>
    </location>
</feature>
<keyword evidence="2" id="KW-0732">Signal</keyword>
<evidence type="ECO:0000313" key="3">
    <source>
        <dbReference type="EMBL" id="KAK0610868.1"/>
    </source>
</evidence>
<dbReference type="Proteomes" id="UP001175000">
    <property type="component" value="Unassembled WGS sequence"/>
</dbReference>
<protein>
    <submittedName>
        <fullName evidence="3">Uncharacterized protein</fullName>
    </submittedName>
</protein>
<accession>A0AA39TX79</accession>
<name>A0AA39TX79_9PEZI</name>
<feature type="chain" id="PRO_5041418173" evidence="2">
    <location>
        <begin position="21"/>
        <end position="732"/>
    </location>
</feature>